<dbReference type="RefSeq" id="WP_406608423.1">
    <property type="nucleotide sequence ID" value="NZ_PFKO01000356.1"/>
</dbReference>
<comment type="caution">
    <text evidence="1">The sequence shown here is derived from an EMBL/GenBank/DDBJ whole genome shotgun (WGS) entry which is preliminary data.</text>
</comment>
<sequence>MKQTLICKWFDRALELKEGERLYIPCLNKSDQASKRVLIYKQRVAYSSIDPDIELRIGILKEKIDEKLYVVLEKRNLLNEGFVIEVNGSRKNVILNTLQSENSLLRKVLLMYMDKIELTEIIETLTDYTPAEIK</sequence>
<name>A0A2M7PLM4_9BACT</name>
<proteinExistence type="predicted"/>
<gene>
    <name evidence="1" type="ORF">COZ07_09775</name>
</gene>
<feature type="non-terminal residue" evidence="1">
    <location>
        <position position="134"/>
    </location>
</feature>
<evidence type="ECO:0000313" key="2">
    <source>
        <dbReference type="Proteomes" id="UP000230646"/>
    </source>
</evidence>
<protein>
    <submittedName>
        <fullName evidence="1">Uncharacterized protein</fullName>
    </submittedName>
</protein>
<organism evidence="1 2">
    <name type="scientific">Candidatus Infernicultor aquiphilus</name>
    <dbReference type="NCBI Taxonomy" id="1805029"/>
    <lineage>
        <taxon>Bacteria</taxon>
        <taxon>Pseudomonadati</taxon>
        <taxon>Atribacterota</taxon>
        <taxon>Candidatus Phoenicimicrobiia</taxon>
        <taxon>Candidatus Pheonicimicrobiales</taxon>
        <taxon>Candidatus Phoenicimicrobiaceae</taxon>
        <taxon>Candidatus Infernicultor</taxon>
    </lineage>
</organism>
<dbReference type="AlphaFoldDB" id="A0A2M7PLM4"/>
<reference evidence="1 2" key="1">
    <citation type="submission" date="2017-09" db="EMBL/GenBank/DDBJ databases">
        <title>Depth-based differentiation of microbial function through sediment-hosted aquifers and enrichment of novel symbionts in the deep terrestrial subsurface.</title>
        <authorList>
            <person name="Probst A.J."/>
            <person name="Ladd B."/>
            <person name="Jarett J.K."/>
            <person name="Geller-Mcgrath D.E."/>
            <person name="Sieber C.M."/>
            <person name="Emerson J.B."/>
            <person name="Anantharaman K."/>
            <person name="Thomas B.C."/>
            <person name="Malmstrom R."/>
            <person name="Stieglmeier M."/>
            <person name="Klingl A."/>
            <person name="Woyke T."/>
            <person name="Ryan C.M."/>
            <person name="Banfield J.F."/>
        </authorList>
    </citation>
    <scope>NUCLEOTIDE SEQUENCE [LARGE SCALE GENOMIC DNA]</scope>
    <source>
        <strain evidence="1">CG_4_10_14_3_um_filter_34_13</strain>
    </source>
</reference>
<dbReference type="Proteomes" id="UP000230646">
    <property type="component" value="Unassembled WGS sequence"/>
</dbReference>
<accession>A0A2M7PLM4</accession>
<dbReference type="EMBL" id="PFKO01000356">
    <property type="protein sequence ID" value="PIY31304.1"/>
    <property type="molecule type" value="Genomic_DNA"/>
</dbReference>
<evidence type="ECO:0000313" key="1">
    <source>
        <dbReference type="EMBL" id="PIY31304.1"/>
    </source>
</evidence>